<evidence type="ECO:0000256" key="6">
    <source>
        <dbReference type="RuleBase" id="RU003330"/>
    </source>
</evidence>
<evidence type="ECO:0000256" key="1">
    <source>
        <dbReference type="ARBA" id="ARBA00022679"/>
    </source>
</evidence>
<organism evidence="9 10">
    <name type="scientific">Endosaccharibacter trunci</name>
    <dbReference type="NCBI Taxonomy" id="2812733"/>
    <lineage>
        <taxon>Bacteria</taxon>
        <taxon>Pseudomonadati</taxon>
        <taxon>Pseudomonadota</taxon>
        <taxon>Alphaproteobacteria</taxon>
        <taxon>Acetobacterales</taxon>
        <taxon>Acetobacteraceae</taxon>
        <taxon>Endosaccharibacter</taxon>
    </lineage>
</organism>
<feature type="binding site" evidence="5">
    <location>
        <begin position="57"/>
        <end position="59"/>
    </location>
    <ligand>
        <name>AMP</name>
        <dbReference type="ChEBI" id="CHEBI:456215"/>
    </ligand>
</feature>
<dbReference type="RefSeq" id="WP_422862429.1">
    <property type="nucleotide sequence ID" value="NZ_JAMSKV010000001.1"/>
</dbReference>
<feature type="binding site" evidence="5">
    <location>
        <position position="172"/>
    </location>
    <ligand>
        <name>AMP</name>
        <dbReference type="ChEBI" id="CHEBI:456215"/>
    </ligand>
</feature>
<dbReference type="Gene3D" id="3.40.50.300">
    <property type="entry name" value="P-loop containing nucleotide triphosphate hydrolases"/>
    <property type="match status" value="1"/>
</dbReference>
<feature type="binding site" evidence="5">
    <location>
        <position position="36"/>
    </location>
    <ligand>
        <name>AMP</name>
        <dbReference type="ChEBI" id="CHEBI:456215"/>
    </ligand>
</feature>
<dbReference type="NCBIfam" id="TIGR01351">
    <property type="entry name" value="adk"/>
    <property type="match status" value="1"/>
</dbReference>
<proteinExistence type="inferred from homology"/>
<feature type="binding site" evidence="5">
    <location>
        <position position="200"/>
    </location>
    <ligand>
        <name>ATP</name>
        <dbReference type="ChEBI" id="CHEBI:30616"/>
    </ligand>
</feature>
<dbReference type="InterPro" id="IPR027417">
    <property type="entry name" value="P-loop_NTPase"/>
</dbReference>
<comment type="subunit">
    <text evidence="5 7">Monomer.</text>
</comment>
<keyword evidence="3 5" id="KW-0547">Nucleotide-binding</keyword>
<evidence type="ECO:0000259" key="8">
    <source>
        <dbReference type="Pfam" id="PF05191"/>
    </source>
</evidence>
<keyword evidence="2 5" id="KW-0545">Nucleotide biosynthesis</keyword>
<evidence type="ECO:0000256" key="2">
    <source>
        <dbReference type="ARBA" id="ARBA00022727"/>
    </source>
</evidence>
<dbReference type="SUPFAM" id="SSF52540">
    <property type="entry name" value="P-loop containing nucleoside triphosphate hydrolases"/>
    <property type="match status" value="1"/>
</dbReference>
<dbReference type="PROSITE" id="PS00113">
    <property type="entry name" value="ADENYLATE_KINASE"/>
    <property type="match status" value="1"/>
</dbReference>
<keyword evidence="5 7" id="KW-0067">ATP-binding</keyword>
<comment type="caution">
    <text evidence="9">The sequence shown here is derived from an EMBL/GenBank/DDBJ whole genome shotgun (WGS) entry which is preliminary data.</text>
</comment>
<comment type="caution">
    <text evidence="5">Lacks conserved residue(s) required for the propagation of feature annotation.</text>
</comment>
<keyword evidence="10" id="KW-1185">Reference proteome</keyword>
<sequence length="224" mass="23911">MNLIFLGPPGAGKGTQAKRLERLYGIAQISTGDMLRAEVKAGTEIGRKAKAVMDSGGLVSDEILVAMLASRVRQPDCAKGFILDGFPRTEVQARALDEMLSDLGLKIDAVLELKVDEAELTARIVGRYTCATCGTGYHDTFRQPAVPGVCDACGGTEFTRRPDDNAATVGSRMQAYRRETQPILPYYEARGLVRTIDGMAEIDAVSAEIDAALAATGAQPITES</sequence>
<dbReference type="InterPro" id="IPR033690">
    <property type="entry name" value="Adenylat_kinase_CS"/>
</dbReference>
<dbReference type="SUPFAM" id="SSF57774">
    <property type="entry name" value="Microbial and mitochondrial ADK, insert 'zinc finger' domain"/>
    <property type="match status" value="1"/>
</dbReference>
<evidence type="ECO:0000256" key="7">
    <source>
        <dbReference type="RuleBase" id="RU003331"/>
    </source>
</evidence>
<dbReference type="EC" id="2.7.4.3" evidence="5 7"/>
<name>A0ABT1W2A4_9PROT</name>
<comment type="catalytic activity">
    <reaction evidence="5 7">
        <text>AMP + ATP = 2 ADP</text>
        <dbReference type="Rhea" id="RHEA:12973"/>
        <dbReference type="ChEBI" id="CHEBI:30616"/>
        <dbReference type="ChEBI" id="CHEBI:456215"/>
        <dbReference type="ChEBI" id="CHEBI:456216"/>
        <dbReference type="EC" id="2.7.4.3"/>
    </reaction>
</comment>
<dbReference type="HAMAP" id="MF_00235">
    <property type="entry name" value="Adenylate_kinase_Adk"/>
    <property type="match status" value="1"/>
</dbReference>
<feature type="binding site" evidence="5">
    <location>
        <position position="127"/>
    </location>
    <ligand>
        <name>ATP</name>
        <dbReference type="ChEBI" id="CHEBI:30616"/>
    </ligand>
</feature>
<dbReference type="NCBIfam" id="NF001381">
    <property type="entry name" value="PRK00279.1-3"/>
    <property type="match status" value="1"/>
</dbReference>
<comment type="similarity">
    <text evidence="5 6">Belongs to the adenylate kinase family.</text>
</comment>
<feature type="binding site" evidence="5">
    <location>
        <begin position="10"/>
        <end position="15"/>
    </location>
    <ligand>
        <name>ATP</name>
        <dbReference type="ChEBI" id="CHEBI:30616"/>
    </ligand>
</feature>
<feature type="binding site" evidence="5">
    <location>
        <position position="133"/>
    </location>
    <ligand>
        <name>Zn(2+)</name>
        <dbReference type="ChEBI" id="CHEBI:29105"/>
        <note>structural</note>
    </ligand>
</feature>
<dbReference type="EMBL" id="JAMSKV010000001">
    <property type="protein sequence ID" value="MCQ8276988.1"/>
    <property type="molecule type" value="Genomic_DNA"/>
</dbReference>
<evidence type="ECO:0000313" key="9">
    <source>
        <dbReference type="EMBL" id="MCQ8276988.1"/>
    </source>
</evidence>
<feature type="binding site" evidence="5">
    <location>
        <position position="153"/>
    </location>
    <ligand>
        <name>Zn(2+)</name>
        <dbReference type="ChEBI" id="CHEBI:29105"/>
        <note>structural</note>
    </ligand>
</feature>
<dbReference type="PANTHER" id="PTHR23359">
    <property type="entry name" value="NUCLEOTIDE KINASE"/>
    <property type="match status" value="1"/>
</dbReference>
<feature type="region of interest" description="NMP" evidence="5">
    <location>
        <begin position="30"/>
        <end position="59"/>
    </location>
</feature>
<comment type="subcellular location">
    <subcellularLocation>
        <location evidence="5 7">Cytoplasm</location>
    </subcellularLocation>
</comment>
<feature type="binding site" evidence="5">
    <location>
        <position position="150"/>
    </location>
    <ligand>
        <name>Zn(2+)</name>
        <dbReference type="ChEBI" id="CHEBI:29105"/>
        <note>structural</note>
    </ligand>
</feature>
<evidence type="ECO:0000256" key="4">
    <source>
        <dbReference type="ARBA" id="ARBA00022777"/>
    </source>
</evidence>
<dbReference type="InterPro" id="IPR000850">
    <property type="entry name" value="Adenylat/UMP-CMP_kin"/>
</dbReference>
<dbReference type="NCBIfam" id="NF011100">
    <property type="entry name" value="PRK14527.1"/>
    <property type="match status" value="1"/>
</dbReference>
<feature type="domain" description="Adenylate kinase active site lid" evidence="8">
    <location>
        <begin position="127"/>
        <end position="163"/>
    </location>
</feature>
<feature type="binding site" evidence="5">
    <location>
        <position position="31"/>
    </location>
    <ligand>
        <name>AMP</name>
        <dbReference type="ChEBI" id="CHEBI:456215"/>
    </ligand>
</feature>
<reference evidence="9 10" key="1">
    <citation type="submission" date="2022-06" db="EMBL/GenBank/DDBJ databases">
        <title>Endosaccharibacter gen. nov., sp. nov., endophytic bacteria isolated from sugarcane.</title>
        <authorList>
            <person name="Pitiwittayakul N."/>
            <person name="Yukphan P."/>
            <person name="Charoenyingcharoen P."/>
            <person name="Tanasupawat S."/>
        </authorList>
    </citation>
    <scope>NUCLEOTIDE SEQUENCE [LARGE SCALE GENOMIC DNA]</scope>
    <source>
        <strain evidence="9 10">KSS8</strain>
    </source>
</reference>
<dbReference type="NCBIfam" id="NF011105">
    <property type="entry name" value="PRK14532.1"/>
    <property type="match status" value="1"/>
</dbReference>
<dbReference type="InterPro" id="IPR007862">
    <property type="entry name" value="Adenylate_kinase_lid-dom"/>
</dbReference>
<dbReference type="CDD" id="cd01428">
    <property type="entry name" value="ADK"/>
    <property type="match status" value="1"/>
</dbReference>
<feature type="binding site" evidence="5">
    <location>
        <position position="92"/>
    </location>
    <ligand>
        <name>AMP</name>
        <dbReference type="ChEBI" id="CHEBI:456215"/>
    </ligand>
</feature>
<keyword evidence="4 5" id="KW-0418">Kinase</keyword>
<dbReference type="Proteomes" id="UP001524587">
    <property type="component" value="Unassembled WGS sequence"/>
</dbReference>
<keyword evidence="5" id="KW-0862">Zinc</keyword>
<keyword evidence="5" id="KW-0963">Cytoplasm</keyword>
<dbReference type="Pfam" id="PF00406">
    <property type="entry name" value="ADK"/>
    <property type="match status" value="1"/>
</dbReference>
<dbReference type="InterPro" id="IPR036193">
    <property type="entry name" value="ADK_active_lid_dom_sf"/>
</dbReference>
<keyword evidence="1 5" id="KW-0808">Transferase</keyword>
<comment type="function">
    <text evidence="5">Catalyzes the reversible transfer of the terminal phosphate group between ATP and AMP. Plays an important role in cellular energy homeostasis and in adenine nucleotide metabolism.</text>
</comment>
<accession>A0ABT1W2A4</accession>
<dbReference type="InterPro" id="IPR006259">
    <property type="entry name" value="Adenyl_kin_sub"/>
</dbReference>
<dbReference type="PRINTS" id="PR00094">
    <property type="entry name" value="ADENYLTKNASE"/>
</dbReference>
<dbReference type="GO" id="GO:0004017">
    <property type="term" value="F:AMP kinase activity"/>
    <property type="evidence" value="ECO:0007669"/>
    <property type="project" value="UniProtKB-EC"/>
</dbReference>
<feature type="binding site" evidence="5">
    <location>
        <begin position="85"/>
        <end position="88"/>
    </location>
    <ligand>
        <name>AMP</name>
        <dbReference type="ChEBI" id="CHEBI:456215"/>
    </ligand>
</feature>
<feature type="binding site" evidence="5">
    <location>
        <position position="161"/>
    </location>
    <ligand>
        <name>AMP</name>
        <dbReference type="ChEBI" id="CHEBI:456215"/>
    </ligand>
</feature>
<evidence type="ECO:0000256" key="5">
    <source>
        <dbReference type="HAMAP-Rule" id="MF_00235"/>
    </source>
</evidence>
<comment type="domain">
    <text evidence="5">Consists of three domains, a large central CORE domain and two small peripheral domains, NMPbind and LID, which undergo movements during catalysis. The LID domain closes over the site of phosphoryl transfer upon ATP binding. Assembling and dissambling the active center during each catalytic cycle provides an effective means to prevent ATP hydrolysis. Some bacteria have evolved a zinc-coordinating structure that stabilizes the LID domain.</text>
</comment>
<keyword evidence="5" id="KW-0479">Metal-binding</keyword>
<protein>
    <recommendedName>
        <fullName evidence="5 7">Adenylate kinase</fullName>
        <shortName evidence="5">AK</shortName>
        <ecNumber evidence="5 7">2.7.4.3</ecNumber>
    </recommendedName>
    <alternativeName>
        <fullName evidence="5">ATP-AMP transphosphorylase</fullName>
    </alternativeName>
    <alternativeName>
        <fullName evidence="5">ATP:AMP phosphotransferase</fullName>
    </alternativeName>
    <alternativeName>
        <fullName evidence="5">Adenylate monophosphate kinase</fullName>
    </alternativeName>
</protein>
<feature type="binding site" evidence="5">
    <location>
        <position position="130"/>
    </location>
    <ligand>
        <name>Zn(2+)</name>
        <dbReference type="ChEBI" id="CHEBI:29105"/>
        <note>structural</note>
    </ligand>
</feature>
<dbReference type="Pfam" id="PF05191">
    <property type="entry name" value="ADK_lid"/>
    <property type="match status" value="1"/>
</dbReference>
<evidence type="ECO:0000256" key="3">
    <source>
        <dbReference type="ARBA" id="ARBA00022741"/>
    </source>
</evidence>
<gene>
    <name evidence="5" type="primary">adk</name>
    <name evidence="9" type="ORF">NFI95_00795</name>
</gene>
<evidence type="ECO:0000313" key="10">
    <source>
        <dbReference type="Proteomes" id="UP001524587"/>
    </source>
</evidence>
<dbReference type="NCBIfam" id="NF001380">
    <property type="entry name" value="PRK00279.1-2"/>
    <property type="match status" value="1"/>
</dbReference>
<comment type="pathway">
    <text evidence="5">Purine metabolism; AMP biosynthesis via salvage pathway; AMP from ADP: step 1/1.</text>
</comment>